<keyword evidence="2" id="KW-1185">Reference proteome</keyword>
<protein>
    <submittedName>
        <fullName evidence="1">Uncharacterized protein</fullName>
    </submittedName>
</protein>
<dbReference type="RefSeq" id="WP_120141855.1">
    <property type="nucleotide sequence ID" value="NZ_CP031933.2"/>
</dbReference>
<dbReference type="KEGG" id="lzh:D1B17_02550"/>
<proteinExistence type="predicted"/>
<dbReference type="OrthoDB" id="5826790at2"/>
<gene>
    <name evidence="1" type="ORF">D1B17_02550</name>
</gene>
<evidence type="ECO:0000313" key="2">
    <source>
        <dbReference type="Proteomes" id="UP000267208"/>
    </source>
</evidence>
<sequence>MMEILDTSQKESLKQVNTIDFVTHDQKIRSDFDIFEFKKNKSKDKSKEYINFPFEKLSEIKKCAVTNQYFSVFLIVVKGVTNLDYLQGLEIDDYQVSSIDINDLKKHRASLVNLFLNLYGSKILPQTKISKSTSSIYGELFYPVGKNDDPYNRHVLSLKYYKGLNISVQSFKKKIDNHKVKYFWDNDSLVPSRIYNSKDKANDYWIQGGRSSEKNLITFLSLNSFKEYKNSKIGVLYTIIDDFNESLGKYIEFHLYEMSKDEEVVYQLSSNKQLFLESAIKYFSGKKINVVDYINEDKSVQFVEKIILMLNQEIENLDVTRSNKLKKGINISITKDPKYYSGNDKDDPYKSFSKEIIVQNITEDNLEIKKESSLIKNPICLKILQELMVKDSIGKNKIEFTFIPKEKINTKYKFVTFHRYYYGKFYKDYAVTSQFDNDGNIIFDLEKSEDFFNEESVLAKNLADLGIKEKNKGTVECIFYDEVKNPNVILNIGIYEIPKMETISERLRLADGRKKPYVKRLINDLELFENQYTEYKNDVDLKNVKQLLLEFDEEKISLNEYRQLLSKCNITGRKKIGKAYTDYLIKLNSPYIAFSNHRGRDFKEDYSPLYWTHFFRNIPGIDKTVYARGKQVPVNHEFYSVAEGTSNIKQTYEKGYPIRRIINKGFRFSEEYNKLLSEMFDVDFVRINQATVVPFPVKFNREYFNMVKRNLIKE</sequence>
<accession>A0A386PRX1</accession>
<reference evidence="2" key="1">
    <citation type="submission" date="2018-08" db="EMBL/GenBank/DDBJ databases">
        <title>Genome of Lactobacillus sp. HBUAS52074.</title>
        <authorList>
            <person name="Guo Z."/>
            <person name="Zhang Z.D."/>
        </authorList>
    </citation>
    <scope>NUCLEOTIDE SEQUENCE [LARGE SCALE GENOMIC DNA]</scope>
    <source>
        <strain evidence="2">HBUAS52074</strain>
    </source>
</reference>
<organism evidence="1 2">
    <name type="scientific">Companilactobacillus zhachilii</name>
    <dbReference type="NCBI Taxonomy" id="2304606"/>
    <lineage>
        <taxon>Bacteria</taxon>
        <taxon>Bacillati</taxon>
        <taxon>Bacillota</taxon>
        <taxon>Bacilli</taxon>
        <taxon>Lactobacillales</taxon>
        <taxon>Lactobacillaceae</taxon>
        <taxon>Companilactobacillus</taxon>
    </lineage>
</organism>
<evidence type="ECO:0000313" key="1">
    <source>
        <dbReference type="EMBL" id="AYE37599.1"/>
    </source>
</evidence>
<dbReference type="AlphaFoldDB" id="A0A386PRX1"/>
<name>A0A386PRX1_9LACO</name>
<dbReference type="EMBL" id="CP031933">
    <property type="protein sequence ID" value="AYE37599.1"/>
    <property type="molecule type" value="Genomic_DNA"/>
</dbReference>
<dbReference type="Proteomes" id="UP000267208">
    <property type="component" value="Chromosome"/>
</dbReference>